<evidence type="ECO:0000256" key="15">
    <source>
        <dbReference type="ARBA" id="ARBA00081008"/>
    </source>
</evidence>
<feature type="transmembrane region" description="Helical" evidence="17">
    <location>
        <begin position="420"/>
        <end position="441"/>
    </location>
</feature>
<evidence type="ECO:0000256" key="4">
    <source>
        <dbReference type="ARBA" id="ARBA00022597"/>
    </source>
</evidence>
<evidence type="ECO:0000256" key="6">
    <source>
        <dbReference type="ARBA" id="ARBA00022683"/>
    </source>
</evidence>
<evidence type="ECO:0000259" key="18">
    <source>
        <dbReference type="PROSITE" id="PS51093"/>
    </source>
</evidence>
<keyword evidence="6" id="KW-0598">Phosphotransferase system</keyword>
<dbReference type="Pfam" id="PF00367">
    <property type="entry name" value="PTS_EIIB"/>
    <property type="match status" value="1"/>
</dbReference>
<keyword evidence="9 17" id="KW-1133">Transmembrane helix</keyword>
<feature type="transmembrane region" description="Helical" evidence="17">
    <location>
        <begin position="147"/>
        <end position="165"/>
    </location>
</feature>
<evidence type="ECO:0000256" key="10">
    <source>
        <dbReference type="ARBA" id="ARBA00023136"/>
    </source>
</evidence>
<feature type="transmembrane region" description="Helical" evidence="17">
    <location>
        <begin position="376"/>
        <end position="399"/>
    </location>
</feature>
<dbReference type="Proteomes" id="UP000439965">
    <property type="component" value="Unassembled WGS sequence"/>
</dbReference>
<keyword evidence="2" id="KW-0813">Transport</keyword>
<dbReference type="InterPro" id="IPR001996">
    <property type="entry name" value="PTS_IIB_1"/>
</dbReference>
<evidence type="ECO:0000256" key="5">
    <source>
        <dbReference type="ARBA" id="ARBA00022679"/>
    </source>
</evidence>
<dbReference type="EC" id="2.7.1.211" evidence="11"/>
<gene>
    <name evidence="21" type="ORF">GTI89_01355</name>
</gene>
<name>A0A5C8HJ12_ENTGA</name>
<comment type="caution">
    <text evidence="21">The sequence shown here is derived from an EMBL/GenBank/DDBJ whole genome shotgun (WGS) entry which is preliminary data.</text>
</comment>
<dbReference type="InterPro" id="IPR011055">
    <property type="entry name" value="Dup_hybrid_motif"/>
</dbReference>
<dbReference type="PANTHER" id="PTHR30175">
    <property type="entry name" value="PHOSPHOTRANSFERASE SYSTEM TRANSPORT PROTEIN"/>
    <property type="match status" value="1"/>
</dbReference>
<feature type="active site" description="Phosphocysteine intermediate; for EIIB activity" evidence="16">
    <location>
        <position position="27"/>
    </location>
</feature>
<evidence type="ECO:0000256" key="1">
    <source>
        <dbReference type="ARBA" id="ARBA00004651"/>
    </source>
</evidence>
<dbReference type="PROSITE" id="PS00371">
    <property type="entry name" value="PTS_EIIA_TYPE_1_HIS"/>
    <property type="match status" value="1"/>
</dbReference>
<evidence type="ECO:0000256" key="8">
    <source>
        <dbReference type="ARBA" id="ARBA00022777"/>
    </source>
</evidence>
<dbReference type="NCBIfam" id="TIGR00830">
    <property type="entry name" value="PTBA"/>
    <property type="match status" value="1"/>
</dbReference>
<dbReference type="InterPro" id="IPR036878">
    <property type="entry name" value="Glu_permease_IIB"/>
</dbReference>
<dbReference type="SUPFAM" id="SSF51261">
    <property type="entry name" value="Duplicated hybrid motif"/>
    <property type="match status" value="1"/>
</dbReference>
<dbReference type="NCBIfam" id="TIGR01995">
    <property type="entry name" value="PTS-II-ABC-beta"/>
    <property type="match status" value="1"/>
</dbReference>
<dbReference type="GO" id="GO:0015771">
    <property type="term" value="P:trehalose transport"/>
    <property type="evidence" value="ECO:0007669"/>
    <property type="project" value="TreeGrafter"/>
</dbReference>
<feature type="transmembrane region" description="Helical" evidence="17">
    <location>
        <begin position="234"/>
        <end position="260"/>
    </location>
</feature>
<keyword evidence="3" id="KW-1003">Cell membrane</keyword>
<evidence type="ECO:0000256" key="16">
    <source>
        <dbReference type="PROSITE-ProRule" id="PRU00421"/>
    </source>
</evidence>
<dbReference type="RefSeq" id="WP_003126972.1">
    <property type="nucleotide sequence ID" value="NZ_CABIZP010000004.1"/>
</dbReference>
<dbReference type="FunFam" id="2.70.70.10:FF:000001">
    <property type="entry name" value="PTS system glucose-specific IIA component"/>
    <property type="match status" value="1"/>
</dbReference>
<protein>
    <recommendedName>
        <fullName evidence="14">PTS system sucrose-specific EIIBCA component</fullName>
        <ecNumber evidence="11">2.7.1.211</ecNumber>
    </recommendedName>
    <alternativeName>
        <fullName evidence="15">EIIBCA-Scr</fullName>
    </alternativeName>
</protein>
<dbReference type="InterPro" id="IPR050558">
    <property type="entry name" value="PTS_Sugar-Specific_Components"/>
</dbReference>
<dbReference type="SUPFAM" id="SSF55604">
    <property type="entry name" value="Glucose permease domain IIB"/>
    <property type="match status" value="1"/>
</dbReference>
<evidence type="ECO:0000259" key="20">
    <source>
        <dbReference type="PROSITE" id="PS51103"/>
    </source>
</evidence>
<keyword evidence="5" id="KW-0808">Transferase</keyword>
<accession>A0A5C8HJ12</accession>
<evidence type="ECO:0000256" key="9">
    <source>
        <dbReference type="ARBA" id="ARBA00022989"/>
    </source>
</evidence>
<dbReference type="Pfam" id="PF00358">
    <property type="entry name" value="PTS_EIIA_1"/>
    <property type="match status" value="1"/>
</dbReference>
<comment type="function">
    <text evidence="12">The phosphoenolpyruvate-dependent sugar phosphotransferase system (sugar PTS), a major carbohydrate active transport system, catalyzes the phosphorylation of incoming sugar substrates concomitantly with their translocation across the cell membrane. This system is involved in sucrose transport.</text>
</comment>
<evidence type="ECO:0000259" key="19">
    <source>
        <dbReference type="PROSITE" id="PS51098"/>
    </source>
</evidence>
<dbReference type="GO" id="GO:0008982">
    <property type="term" value="F:protein-N(PI)-phosphohistidine-sugar phosphotransferase activity"/>
    <property type="evidence" value="ECO:0007669"/>
    <property type="project" value="InterPro"/>
</dbReference>
<dbReference type="PROSITE" id="PS01035">
    <property type="entry name" value="PTS_EIIB_TYPE_1_CYS"/>
    <property type="match status" value="1"/>
</dbReference>
<keyword evidence="8" id="KW-0418">Kinase</keyword>
<evidence type="ECO:0000313" key="21">
    <source>
        <dbReference type="EMBL" id="MXS24737.1"/>
    </source>
</evidence>
<dbReference type="EMBL" id="WVTI01000001">
    <property type="protein sequence ID" value="MXS24737.1"/>
    <property type="molecule type" value="Genomic_DNA"/>
</dbReference>
<evidence type="ECO:0000313" key="22">
    <source>
        <dbReference type="Proteomes" id="UP000439965"/>
    </source>
</evidence>
<feature type="transmembrane region" description="Helical" evidence="17">
    <location>
        <begin position="203"/>
        <end position="222"/>
    </location>
</feature>
<evidence type="ECO:0000256" key="2">
    <source>
        <dbReference type="ARBA" id="ARBA00022448"/>
    </source>
</evidence>
<dbReference type="PROSITE" id="PS51098">
    <property type="entry name" value="PTS_EIIB_TYPE_1"/>
    <property type="match status" value="1"/>
</dbReference>
<evidence type="ECO:0000256" key="14">
    <source>
        <dbReference type="ARBA" id="ARBA00074554"/>
    </source>
</evidence>
<evidence type="ECO:0000256" key="7">
    <source>
        <dbReference type="ARBA" id="ARBA00022692"/>
    </source>
</evidence>
<dbReference type="FunFam" id="3.30.1360.60:FF:000001">
    <property type="entry name" value="PTS system glucose-specific IIBC component PtsG"/>
    <property type="match status" value="1"/>
</dbReference>
<evidence type="ECO:0000256" key="13">
    <source>
        <dbReference type="ARBA" id="ARBA00048931"/>
    </source>
</evidence>
<dbReference type="GO" id="GO:0009401">
    <property type="term" value="P:phosphoenolpyruvate-dependent sugar phosphotransferase system"/>
    <property type="evidence" value="ECO:0007669"/>
    <property type="project" value="UniProtKB-KW"/>
</dbReference>
<evidence type="ECO:0000256" key="17">
    <source>
        <dbReference type="SAM" id="Phobius"/>
    </source>
</evidence>
<feature type="domain" description="PTS EIIB type-1" evidence="19">
    <location>
        <begin position="5"/>
        <end position="87"/>
    </location>
</feature>
<dbReference type="InterPro" id="IPR018113">
    <property type="entry name" value="PTrfase_EIIB_Cys"/>
</dbReference>
<dbReference type="InterPro" id="IPR001127">
    <property type="entry name" value="PTS_EIIA_1_perm"/>
</dbReference>
<dbReference type="Pfam" id="PF02378">
    <property type="entry name" value="PTS_EIIC"/>
    <property type="match status" value="1"/>
</dbReference>
<organism evidence="21 22">
    <name type="scientific">Enterococcus gallinarum</name>
    <dbReference type="NCBI Taxonomy" id="1353"/>
    <lineage>
        <taxon>Bacteria</taxon>
        <taxon>Bacillati</taxon>
        <taxon>Bacillota</taxon>
        <taxon>Bacilli</taxon>
        <taxon>Lactobacillales</taxon>
        <taxon>Enterococcaceae</taxon>
        <taxon>Enterococcus</taxon>
    </lineage>
</organism>
<dbReference type="InterPro" id="IPR011297">
    <property type="entry name" value="PTS_IIABC_b_glu"/>
</dbReference>
<dbReference type="GO" id="GO:0090589">
    <property type="term" value="F:protein-phosphocysteine-trehalose phosphotransferase system transporter activity"/>
    <property type="evidence" value="ECO:0007669"/>
    <property type="project" value="TreeGrafter"/>
</dbReference>
<keyword evidence="10 17" id="KW-0472">Membrane</keyword>
<dbReference type="Gene3D" id="2.70.70.10">
    <property type="entry name" value="Glucose Permease (Domain IIA)"/>
    <property type="match status" value="1"/>
</dbReference>
<dbReference type="PROSITE" id="PS51093">
    <property type="entry name" value="PTS_EIIA_TYPE_1"/>
    <property type="match status" value="1"/>
</dbReference>
<keyword evidence="4" id="KW-0762">Sugar transport</keyword>
<dbReference type="Gene3D" id="3.30.1360.60">
    <property type="entry name" value="Glucose permease domain IIB"/>
    <property type="match status" value="1"/>
</dbReference>
<feature type="transmembrane region" description="Helical" evidence="17">
    <location>
        <begin position="293"/>
        <end position="312"/>
    </location>
</feature>
<dbReference type="InterPro" id="IPR003352">
    <property type="entry name" value="PTS_EIIC"/>
</dbReference>
<feature type="transmembrane region" description="Helical" evidence="17">
    <location>
        <begin position="116"/>
        <end position="135"/>
    </location>
</feature>
<comment type="catalytic activity">
    <reaction evidence="13">
        <text>N(pros)-phospho-L-histidyl-[protein](out) + sucrose = sucrose 6(G)-phosphate(in) + L-histidyl-[protein]</text>
        <dbReference type="Rhea" id="RHEA:49236"/>
        <dbReference type="Rhea" id="RHEA-COMP:9745"/>
        <dbReference type="Rhea" id="RHEA-COMP:9746"/>
        <dbReference type="ChEBI" id="CHEBI:17992"/>
        <dbReference type="ChEBI" id="CHEBI:29979"/>
        <dbReference type="ChEBI" id="CHEBI:64837"/>
        <dbReference type="ChEBI" id="CHEBI:91002"/>
        <dbReference type="EC" id="2.7.1.211"/>
    </reaction>
</comment>
<comment type="subcellular location">
    <subcellularLocation>
        <location evidence="1">Cell membrane</location>
        <topology evidence="1">Multi-pass membrane protein</topology>
    </subcellularLocation>
</comment>
<dbReference type="PANTHER" id="PTHR30175:SF1">
    <property type="entry name" value="PTS SYSTEM ARBUTIN-, CELLOBIOSE-, AND SALICIN-SPECIFIC EIIBC COMPONENT-RELATED"/>
    <property type="match status" value="1"/>
</dbReference>
<dbReference type="CDD" id="cd00212">
    <property type="entry name" value="PTS_IIB_glc"/>
    <property type="match status" value="1"/>
</dbReference>
<evidence type="ECO:0000256" key="11">
    <source>
        <dbReference type="ARBA" id="ARBA00044053"/>
    </source>
</evidence>
<evidence type="ECO:0000256" key="3">
    <source>
        <dbReference type="ARBA" id="ARBA00022475"/>
    </source>
</evidence>
<feature type="domain" description="PTS EIIA type-1" evidence="18">
    <location>
        <begin position="486"/>
        <end position="590"/>
    </location>
</feature>
<dbReference type="PROSITE" id="PS51103">
    <property type="entry name" value="PTS_EIIC_TYPE_1"/>
    <property type="match status" value="1"/>
</dbReference>
<evidence type="ECO:0000256" key="12">
    <source>
        <dbReference type="ARBA" id="ARBA00045139"/>
    </source>
</evidence>
<feature type="domain" description="PTS EIIC type-1" evidence="20">
    <location>
        <begin position="116"/>
        <end position="455"/>
    </location>
</feature>
<feature type="transmembrane region" description="Helical" evidence="17">
    <location>
        <begin position="318"/>
        <end position="337"/>
    </location>
</feature>
<dbReference type="InterPro" id="IPR013013">
    <property type="entry name" value="PTS_EIIC_1"/>
</dbReference>
<dbReference type="AlphaFoldDB" id="A0A5C8HJ12"/>
<dbReference type="GO" id="GO:0016301">
    <property type="term" value="F:kinase activity"/>
    <property type="evidence" value="ECO:0007669"/>
    <property type="project" value="UniProtKB-KW"/>
</dbReference>
<reference evidence="21 22" key="1">
    <citation type="submission" date="2019-04" db="EMBL/GenBank/DDBJ databases">
        <title>Step-wise assembly of the neonatal virome modulated by breast feeding.</title>
        <authorList>
            <person name="Liang G."/>
            <person name="Bushman F."/>
        </authorList>
    </citation>
    <scope>NUCLEOTIDE SEQUENCE [LARGE SCALE GENOMIC DNA]</scope>
    <source>
        <strain evidence="21 22">E3404</strain>
    </source>
</reference>
<sequence>MNQYHDFNEQIIKLVGGKANIQAVVHCMTRLRFTLKDRSKADTKKLQELEGVIDVVSNNVAYQIIVGTHVNDVYKDLIDQLGMSGDEADQSKTKKNPIKAMLDVISESMNPILEPIICAGLLAAFLSIISLTGLISTDSSTYQIFDALRSAVFYFLPILMAMSCAKRLGASPYLAVALAATILSEPINNVSGLSLFGIGLPQITYSNSFIPILLAVWFMGYVTKFAKKVIPKSLQYFMSPLVIMLITLPATLLVFGPLGFYIGEGIIGFFNLLMDTIGSWFVMMLYSALQPFIIMLGAGNFIMPVVASLIAANGYDPAFISSCTISDIAVGGAMLGYFLRARNLKQKQLFGTVTLSAILGVTEPAIYGVFVKFRRPFIAVMIGGGLGGLFAGLTGVKAYSIAWGLFGLPAYIGEGDFMNLWLMVAAVAISFIGATIAAYMLGIPVESDEVPAVKEKEQPVSSEMIRSTALKSVVEGEVVPLNEINDQAFSTGALGKGIGIKPISHVIHSPIDGEVLTVFPTKHAIGLRSDQGVEVLIHIGIDTVSLEGKYFTMNVKQGDRVRTGQPIGEVDFEKVREAGYDPTTIVVITNTNDFLDVIPTSNNQLVKSDDLLNIVLQ</sequence>
<keyword evidence="7 17" id="KW-0812">Transmembrane</keyword>
<proteinExistence type="predicted"/>
<feature type="transmembrane region" description="Helical" evidence="17">
    <location>
        <begin position="349"/>
        <end position="370"/>
    </location>
</feature>
<dbReference type="GO" id="GO:0005886">
    <property type="term" value="C:plasma membrane"/>
    <property type="evidence" value="ECO:0007669"/>
    <property type="project" value="UniProtKB-SubCell"/>
</dbReference>